<accession>A0ABT0A8J2</accession>
<dbReference type="RefSeq" id="WP_243796736.1">
    <property type="nucleotide sequence ID" value="NZ_JALHAT010000003.1"/>
</dbReference>
<keyword evidence="1" id="KW-0472">Membrane</keyword>
<keyword evidence="1" id="KW-1133">Transmembrane helix</keyword>
<organism evidence="2 3">
    <name type="scientific">Novosphingobium mangrovi</name>
    <name type="common">ex Hu et al. 2023</name>
    <dbReference type="NCBI Taxonomy" id="2930094"/>
    <lineage>
        <taxon>Bacteria</taxon>
        <taxon>Pseudomonadati</taxon>
        <taxon>Pseudomonadota</taxon>
        <taxon>Alphaproteobacteria</taxon>
        <taxon>Sphingomonadales</taxon>
        <taxon>Sphingomonadaceae</taxon>
        <taxon>Novosphingobium</taxon>
    </lineage>
</organism>
<name>A0ABT0A8J2_9SPHN</name>
<reference evidence="2" key="1">
    <citation type="submission" date="2022-03" db="EMBL/GenBank/DDBJ databases">
        <title>Identification of a novel bacterium isolated from mangrove sediments.</title>
        <authorList>
            <person name="Pan X."/>
        </authorList>
    </citation>
    <scope>NUCLEOTIDE SEQUENCE</scope>
    <source>
        <strain evidence="2">B2637</strain>
    </source>
</reference>
<feature type="transmembrane region" description="Helical" evidence="1">
    <location>
        <begin position="122"/>
        <end position="143"/>
    </location>
</feature>
<evidence type="ECO:0000313" key="2">
    <source>
        <dbReference type="EMBL" id="MCJ1959515.1"/>
    </source>
</evidence>
<feature type="transmembrane region" description="Helical" evidence="1">
    <location>
        <begin position="19"/>
        <end position="37"/>
    </location>
</feature>
<evidence type="ECO:0000256" key="1">
    <source>
        <dbReference type="SAM" id="Phobius"/>
    </source>
</evidence>
<comment type="caution">
    <text evidence="2">The sequence shown here is derived from an EMBL/GenBank/DDBJ whole genome shotgun (WGS) entry which is preliminary data.</text>
</comment>
<feature type="transmembrane region" description="Helical" evidence="1">
    <location>
        <begin position="88"/>
        <end position="110"/>
    </location>
</feature>
<gene>
    <name evidence="2" type="ORF">MTR65_02305</name>
</gene>
<keyword evidence="3" id="KW-1185">Reference proteome</keyword>
<evidence type="ECO:0000313" key="3">
    <source>
        <dbReference type="Proteomes" id="UP001162802"/>
    </source>
</evidence>
<feature type="transmembrane region" description="Helical" evidence="1">
    <location>
        <begin position="49"/>
        <end position="76"/>
    </location>
</feature>
<protein>
    <submittedName>
        <fullName evidence="2">Uncharacterized protein</fullName>
    </submittedName>
</protein>
<dbReference type="Proteomes" id="UP001162802">
    <property type="component" value="Unassembled WGS sequence"/>
</dbReference>
<dbReference type="EMBL" id="JALHAT010000003">
    <property type="protein sequence ID" value="MCJ1959515.1"/>
    <property type="molecule type" value="Genomic_DNA"/>
</dbReference>
<sequence length="164" mass="17562">MPVPDYPTHSRFSTLAKSAAVGAYAGTALFVLVIAIVETQPLSTFAHEAWIIPVLIAGYGTVAIPFTALGLCLFGLPLRALLGPWRDAPWMALLAALCGAVTGLIFFWLFTGLTWGPLTLATFRSGAFGITWGVPTGLAYWHFERKASAPPGMAGRTKVNRKLQ</sequence>
<keyword evidence="1" id="KW-0812">Transmembrane</keyword>
<proteinExistence type="predicted"/>